<keyword evidence="3" id="KW-0812">Transmembrane</keyword>
<keyword evidence="3" id="KW-0472">Membrane</keyword>
<protein>
    <submittedName>
        <fullName evidence="5">Uncharacterized protein</fullName>
    </submittedName>
</protein>
<evidence type="ECO:0000313" key="5">
    <source>
        <dbReference type="EMBL" id="GKV20542.1"/>
    </source>
</evidence>
<reference evidence="5 6" key="1">
    <citation type="journal article" date="2021" name="Commun. Biol.">
        <title>The genome of Shorea leprosula (Dipterocarpaceae) highlights the ecological relevance of drought in aseasonal tropical rainforests.</title>
        <authorList>
            <person name="Ng K.K.S."/>
            <person name="Kobayashi M.J."/>
            <person name="Fawcett J.A."/>
            <person name="Hatakeyama M."/>
            <person name="Paape T."/>
            <person name="Ng C.H."/>
            <person name="Ang C.C."/>
            <person name="Tnah L.H."/>
            <person name="Lee C.T."/>
            <person name="Nishiyama T."/>
            <person name="Sese J."/>
            <person name="O'Brien M.J."/>
            <person name="Copetti D."/>
            <person name="Mohd Noor M.I."/>
            <person name="Ong R.C."/>
            <person name="Putra M."/>
            <person name="Sireger I.Z."/>
            <person name="Indrioko S."/>
            <person name="Kosugi Y."/>
            <person name="Izuno A."/>
            <person name="Isagi Y."/>
            <person name="Lee S.L."/>
            <person name="Shimizu K.K."/>
        </authorList>
    </citation>
    <scope>NUCLEOTIDE SEQUENCE [LARGE SCALE GENOMIC DNA]</scope>
    <source>
        <strain evidence="5">214</strain>
    </source>
</reference>
<feature type="chain" id="PRO_5043876352" evidence="4">
    <location>
        <begin position="24"/>
        <end position="429"/>
    </location>
</feature>
<dbReference type="PANTHER" id="PTHR34360">
    <property type="entry name" value="OS08G0519400 PROTEIN"/>
    <property type="match status" value="1"/>
</dbReference>
<evidence type="ECO:0000256" key="1">
    <source>
        <dbReference type="SAM" id="Coils"/>
    </source>
</evidence>
<dbReference type="Proteomes" id="UP001054252">
    <property type="component" value="Unassembled WGS sequence"/>
</dbReference>
<dbReference type="EMBL" id="BPVZ01000055">
    <property type="protein sequence ID" value="GKV20542.1"/>
    <property type="molecule type" value="Genomic_DNA"/>
</dbReference>
<feature type="signal peptide" evidence="4">
    <location>
        <begin position="1"/>
        <end position="23"/>
    </location>
</feature>
<dbReference type="SUPFAM" id="SSF58113">
    <property type="entry name" value="Apolipoprotein A-I"/>
    <property type="match status" value="1"/>
</dbReference>
<proteinExistence type="predicted"/>
<feature type="transmembrane region" description="Helical" evidence="3">
    <location>
        <begin position="378"/>
        <end position="402"/>
    </location>
</feature>
<comment type="caution">
    <text evidence="5">The sequence shown here is derived from an EMBL/GenBank/DDBJ whole genome shotgun (WGS) entry which is preliminary data.</text>
</comment>
<evidence type="ECO:0000256" key="3">
    <source>
        <dbReference type="SAM" id="Phobius"/>
    </source>
</evidence>
<keyword evidence="1" id="KW-0175">Coiled coil</keyword>
<evidence type="ECO:0000256" key="2">
    <source>
        <dbReference type="SAM" id="MobiDB-lite"/>
    </source>
</evidence>
<keyword evidence="3" id="KW-1133">Transmembrane helix</keyword>
<dbReference type="PANTHER" id="PTHR34360:SF1">
    <property type="entry name" value="OS08G0519400 PROTEIN"/>
    <property type="match status" value="1"/>
</dbReference>
<keyword evidence="6" id="KW-1185">Reference proteome</keyword>
<feature type="region of interest" description="Disordered" evidence="2">
    <location>
        <begin position="408"/>
        <end position="429"/>
    </location>
</feature>
<evidence type="ECO:0000256" key="4">
    <source>
        <dbReference type="SAM" id="SignalP"/>
    </source>
</evidence>
<feature type="coiled-coil region" evidence="1">
    <location>
        <begin position="38"/>
        <end position="185"/>
    </location>
</feature>
<accession>A0AAV5K901</accession>
<keyword evidence="4" id="KW-0732">Signal</keyword>
<dbReference type="AlphaFoldDB" id="A0AAV5K901"/>
<gene>
    <name evidence="5" type="ORF">SLEP1_g30644</name>
</gene>
<organism evidence="5 6">
    <name type="scientific">Rubroshorea leprosula</name>
    <dbReference type="NCBI Taxonomy" id="152421"/>
    <lineage>
        <taxon>Eukaryota</taxon>
        <taxon>Viridiplantae</taxon>
        <taxon>Streptophyta</taxon>
        <taxon>Embryophyta</taxon>
        <taxon>Tracheophyta</taxon>
        <taxon>Spermatophyta</taxon>
        <taxon>Magnoliopsida</taxon>
        <taxon>eudicotyledons</taxon>
        <taxon>Gunneridae</taxon>
        <taxon>Pentapetalae</taxon>
        <taxon>rosids</taxon>
        <taxon>malvids</taxon>
        <taxon>Malvales</taxon>
        <taxon>Dipterocarpaceae</taxon>
        <taxon>Rubroshorea</taxon>
    </lineage>
</organism>
<sequence>MAASRKTVFFFILVQLLFSKIASKIVSEPHDSSHEYEIQQLKTKIEFLELSIDEKTRELRNKDERVSQVETVIQEKADIIASLQSEIEYLQQKRSSEGKEHMSNTCIPVSELEKQVDKLQKEIEVQNKKKNALEVRANIVEGKIHELNLKLENLERINNEQKTRIRLAEHALRVTQEELVEAKLQEVSTSYKIRGEQIPRLLAVHTHHFQSYLISCWNEHGRPALDMTIQKIVEKKAQFAKWAEPHIESMKTEWIPMIVEEWTTCMTYLDPHLQSLFTKAIEVYYASKDSIRPHVVKARKMTDPYIQEARKFAEPYINQVAVVTKPHLDCMKAALKPCTKRLVGAYQNFIKSWTLYHGQVQEILKNHQLTKSLATTDLAWFAATALLSLPVIILLQLLSALFSRKTAKHGHSSRTNHTRRRGKRHHPNY</sequence>
<name>A0AAV5K901_9ROSI</name>
<dbReference type="Gene3D" id="1.20.5.170">
    <property type="match status" value="1"/>
</dbReference>
<evidence type="ECO:0000313" key="6">
    <source>
        <dbReference type="Proteomes" id="UP001054252"/>
    </source>
</evidence>